<evidence type="ECO:0000313" key="7">
    <source>
        <dbReference type="EMBL" id="AIB15342.1"/>
    </source>
</evidence>
<dbReference type="EMBL" id="POWG01000010">
    <property type="protein sequence ID" value="PNQ98765.1"/>
    <property type="molecule type" value="Genomic_DNA"/>
</dbReference>
<geneLocation type="plasmid" evidence="7 9">
    <name>AbAZ39_p2</name>
</geneLocation>
<evidence type="ECO:0000256" key="4">
    <source>
        <dbReference type="ARBA" id="ARBA00023002"/>
    </source>
</evidence>
<dbReference type="RefSeq" id="WP_051658529.1">
    <property type="nucleotide sequence ID" value="NZ_CP007795.1"/>
</dbReference>
<dbReference type="InterPro" id="IPR051323">
    <property type="entry name" value="AtsK-like"/>
</dbReference>
<keyword evidence="5" id="KW-0408">Iron</keyword>
<dbReference type="Gene3D" id="3.60.130.10">
    <property type="entry name" value="Clavaminate synthase-like"/>
    <property type="match status" value="1"/>
</dbReference>
<protein>
    <submittedName>
        <fullName evidence="8">Taurine catabolism dioxygenase</fullName>
    </submittedName>
</protein>
<dbReference type="GO" id="GO:0016706">
    <property type="term" value="F:2-oxoglutarate-dependent dioxygenase activity"/>
    <property type="evidence" value="ECO:0007669"/>
    <property type="project" value="TreeGrafter"/>
</dbReference>
<keyword evidence="3 8" id="KW-0223">Dioxygenase</keyword>
<feature type="domain" description="TauD/TfdA-like" evidence="6">
    <location>
        <begin position="17"/>
        <end position="282"/>
    </location>
</feature>
<geneLocation type="plasmid" evidence="8">
    <name>p7unnamed</name>
</geneLocation>
<reference evidence="8 10" key="2">
    <citation type="submission" date="2018-01" db="EMBL/GenBank/DDBJ databases">
        <title>Whole genome sequence of Azospirillum brasilense REC3 isolated from strawberry roots.</title>
        <authorList>
            <person name="Fontana C.A."/>
            <person name="Salazar S.M."/>
            <person name="Bassi D."/>
            <person name="Puglisi E."/>
            <person name="Lovaisa N.C."/>
            <person name="Toffoli L.M."/>
            <person name="Pedraza R."/>
            <person name="Cocconcelli P.S."/>
        </authorList>
    </citation>
    <scope>NUCLEOTIDE SEQUENCE [LARGE SCALE GENOMIC DNA]</scope>
    <source>
        <strain evidence="8 10">REC3</strain>
        <plasmid evidence="8">p7unnamed</plasmid>
    </source>
</reference>
<dbReference type="PANTHER" id="PTHR30468">
    <property type="entry name" value="ALPHA-KETOGLUTARATE-DEPENDENT SULFONATE DIOXYGENASE"/>
    <property type="match status" value="1"/>
</dbReference>
<evidence type="ECO:0000259" key="6">
    <source>
        <dbReference type="Pfam" id="PF02668"/>
    </source>
</evidence>
<dbReference type="Proteomes" id="UP000236268">
    <property type="component" value="Unassembled WGS sequence"/>
</dbReference>
<dbReference type="SUPFAM" id="SSF51197">
    <property type="entry name" value="Clavaminate synthase-like"/>
    <property type="match status" value="1"/>
</dbReference>
<name>A0A060DRE7_9PROT</name>
<accession>A0A2K1G1X6</accession>
<dbReference type="GO" id="GO:0005737">
    <property type="term" value="C:cytoplasm"/>
    <property type="evidence" value="ECO:0007669"/>
    <property type="project" value="TreeGrafter"/>
</dbReference>
<evidence type="ECO:0000313" key="10">
    <source>
        <dbReference type="Proteomes" id="UP000236268"/>
    </source>
</evidence>
<dbReference type="Proteomes" id="UP000027186">
    <property type="component" value="Plasmid AbAZ39_p2"/>
</dbReference>
<sequence>MTTKSPHADGFRRFTLTPYNPFIGAVVDGIDLRETTGEEVRADLRRALAEYGVLFFRGQTLSPERQVDVARIFGDPDKAKAYFKRHDSNRLVELIEFKPGQPGYGTDQWHSDITFSANPPTGTVLHARDVPSVGGDTAWASGTYVYDRLDPALRAYLETLEAVHSIEHSGWPEWFRTQPNGEELYRQARAEHLPVVHKVVQTHPVTGRKLVYVSPNFTLRIRGLSRQQSDALLTFLFGLFEKPEAQARWRWRNGDVAIWDNRATVHYAVTDYTEYRLLHRVTFGEDTAF</sequence>
<dbReference type="KEGG" id="abq:ABAZ39_25955"/>
<evidence type="ECO:0000256" key="2">
    <source>
        <dbReference type="ARBA" id="ARBA00022723"/>
    </source>
</evidence>
<dbReference type="PANTHER" id="PTHR30468:SF1">
    <property type="entry name" value="ALPHA-KETOGLUTARATE-DEPENDENT SULFONATE DIOXYGENASE"/>
    <property type="match status" value="1"/>
</dbReference>
<organism evidence="7 9">
    <name type="scientific">Azospirillum argentinense</name>
    <dbReference type="NCBI Taxonomy" id="2970906"/>
    <lineage>
        <taxon>Bacteria</taxon>
        <taxon>Pseudomonadati</taxon>
        <taxon>Pseudomonadota</taxon>
        <taxon>Alphaproteobacteria</taxon>
        <taxon>Rhodospirillales</taxon>
        <taxon>Azospirillaceae</taxon>
        <taxon>Azospirillum</taxon>
    </lineage>
</organism>
<dbReference type="OrthoDB" id="7346227at2"/>
<evidence type="ECO:0000256" key="5">
    <source>
        <dbReference type="ARBA" id="ARBA00023004"/>
    </source>
</evidence>
<evidence type="ECO:0000313" key="8">
    <source>
        <dbReference type="EMBL" id="PNQ98765.1"/>
    </source>
</evidence>
<evidence type="ECO:0000256" key="1">
    <source>
        <dbReference type="ARBA" id="ARBA00005896"/>
    </source>
</evidence>
<dbReference type="InterPro" id="IPR003819">
    <property type="entry name" value="TauD/TfdA-like"/>
</dbReference>
<accession>A0A060DRE7</accession>
<keyword evidence="2" id="KW-0479">Metal-binding</keyword>
<keyword evidence="4" id="KW-0560">Oxidoreductase</keyword>
<dbReference type="InterPro" id="IPR042098">
    <property type="entry name" value="TauD-like_sf"/>
</dbReference>
<evidence type="ECO:0000256" key="3">
    <source>
        <dbReference type="ARBA" id="ARBA00022964"/>
    </source>
</evidence>
<gene>
    <name evidence="7" type="ORF">ABAZ39_25955</name>
    <name evidence="8" type="ORF">C1S70_11465</name>
</gene>
<dbReference type="GO" id="GO:0046872">
    <property type="term" value="F:metal ion binding"/>
    <property type="evidence" value="ECO:0007669"/>
    <property type="project" value="UniProtKB-KW"/>
</dbReference>
<proteinExistence type="inferred from homology"/>
<dbReference type="AlphaFoldDB" id="A0A060DRE7"/>
<comment type="similarity">
    <text evidence="1">Belongs to the TfdA dioxygenase family.</text>
</comment>
<keyword evidence="7" id="KW-0614">Plasmid</keyword>
<evidence type="ECO:0000313" key="9">
    <source>
        <dbReference type="Proteomes" id="UP000027186"/>
    </source>
</evidence>
<reference evidence="7 9" key="1">
    <citation type="journal article" date="2014" name="Genome Announc.">
        <title>Complete Genome Sequence of the Model Rhizosphere Strain Azospirillum brasilense Az39, Successfully Applied in Agriculture.</title>
        <authorList>
            <person name="Rivera D."/>
            <person name="Revale S."/>
            <person name="Molina R."/>
            <person name="Gualpa J."/>
            <person name="Puente M."/>
            <person name="Maroniche G."/>
            <person name="Paris G."/>
            <person name="Baker D."/>
            <person name="Clavijo B."/>
            <person name="McLay K."/>
            <person name="Spaepen S."/>
            <person name="Perticari A."/>
            <person name="Vazquez M."/>
            <person name="Wisniewski-Dye F."/>
            <person name="Watkins C."/>
            <person name="Martinez-Abarca F."/>
            <person name="Vanderleyden J."/>
            <person name="Cassan F."/>
        </authorList>
    </citation>
    <scope>NUCLEOTIDE SEQUENCE [LARGE SCALE GENOMIC DNA]</scope>
    <source>
        <strain evidence="7 9">Az39</strain>
        <plasmid evidence="7">AbAZ39_p2</plasmid>
    </source>
</reference>
<dbReference type="EMBL" id="CP007795">
    <property type="protein sequence ID" value="AIB15342.1"/>
    <property type="molecule type" value="Genomic_DNA"/>
</dbReference>
<dbReference type="Pfam" id="PF02668">
    <property type="entry name" value="TauD"/>
    <property type="match status" value="1"/>
</dbReference>